<organism evidence="10 11">
    <name type="scientific">Arachis hypogaea</name>
    <name type="common">Peanut</name>
    <dbReference type="NCBI Taxonomy" id="3818"/>
    <lineage>
        <taxon>Eukaryota</taxon>
        <taxon>Viridiplantae</taxon>
        <taxon>Streptophyta</taxon>
        <taxon>Embryophyta</taxon>
        <taxon>Tracheophyta</taxon>
        <taxon>Spermatophyta</taxon>
        <taxon>Magnoliopsida</taxon>
        <taxon>eudicotyledons</taxon>
        <taxon>Gunneridae</taxon>
        <taxon>Pentapetalae</taxon>
        <taxon>rosids</taxon>
        <taxon>fabids</taxon>
        <taxon>Fabales</taxon>
        <taxon>Fabaceae</taxon>
        <taxon>Papilionoideae</taxon>
        <taxon>50 kb inversion clade</taxon>
        <taxon>dalbergioids sensu lato</taxon>
        <taxon>Dalbergieae</taxon>
        <taxon>Pterocarpus clade</taxon>
        <taxon>Arachis</taxon>
    </lineage>
</organism>
<dbReference type="PANTHER" id="PTHR43521">
    <property type="entry name" value="ALPHA-AMINOADIPIC SEMIALDEHYDE DEHYDROGENASE"/>
    <property type="match status" value="1"/>
</dbReference>
<evidence type="ECO:0000256" key="5">
    <source>
        <dbReference type="ARBA" id="ARBA00024226"/>
    </source>
</evidence>
<evidence type="ECO:0000256" key="7">
    <source>
        <dbReference type="RuleBase" id="RU003345"/>
    </source>
</evidence>
<feature type="active site" evidence="6">
    <location>
        <position position="243"/>
    </location>
</feature>
<feature type="domain" description="Aldehyde dehydrogenase" evidence="9">
    <location>
        <begin position="224"/>
        <end position="339"/>
    </location>
</feature>
<evidence type="ECO:0000256" key="8">
    <source>
        <dbReference type="SAM" id="Phobius"/>
    </source>
</evidence>
<dbReference type="Gene3D" id="3.40.309.10">
    <property type="entry name" value="Aldehyde Dehydrogenase, Chain A, domain 2"/>
    <property type="match status" value="1"/>
</dbReference>
<gene>
    <name evidence="10" type="ORF">Ahy_B03g065343</name>
</gene>
<comment type="caution">
    <text evidence="10">The sequence shown here is derived from an EMBL/GenBank/DDBJ whole genome shotgun (WGS) entry which is preliminary data.</text>
</comment>
<dbReference type="PANTHER" id="PTHR43521:SF1">
    <property type="entry name" value="ALPHA-AMINOADIPIC SEMIALDEHYDE DEHYDROGENASE"/>
    <property type="match status" value="1"/>
</dbReference>
<feature type="domain" description="Aldehyde dehydrogenase" evidence="9">
    <location>
        <begin position="33"/>
        <end position="187"/>
    </location>
</feature>
<keyword evidence="8" id="KW-0472">Membrane</keyword>
<feature type="transmembrane region" description="Helical" evidence="8">
    <location>
        <begin position="155"/>
        <end position="180"/>
    </location>
</feature>
<keyword evidence="4" id="KW-0520">NAD</keyword>
<feature type="transmembrane region" description="Helical" evidence="8">
    <location>
        <begin position="186"/>
        <end position="209"/>
    </location>
</feature>
<dbReference type="Proteomes" id="UP000289738">
    <property type="component" value="Chromosome B03"/>
</dbReference>
<evidence type="ECO:0000256" key="1">
    <source>
        <dbReference type="ARBA" id="ARBA00009986"/>
    </source>
</evidence>
<reference evidence="10 11" key="1">
    <citation type="submission" date="2019-01" db="EMBL/GenBank/DDBJ databases">
        <title>Sequencing of cultivated peanut Arachis hypogaea provides insights into genome evolution and oil improvement.</title>
        <authorList>
            <person name="Chen X."/>
        </authorList>
    </citation>
    <scope>NUCLEOTIDE SEQUENCE [LARGE SCALE GENOMIC DNA]</scope>
    <source>
        <strain evidence="11">cv. Fuhuasheng</strain>
        <tissue evidence="10">Leaves</tissue>
    </source>
</reference>
<name>A0A445A1D5_ARAHY</name>
<dbReference type="InterPro" id="IPR016162">
    <property type="entry name" value="Ald_DH_N"/>
</dbReference>
<keyword evidence="11" id="KW-1185">Reference proteome</keyword>
<dbReference type="AlphaFoldDB" id="A0A445A1D5"/>
<protein>
    <recommendedName>
        <fullName evidence="5">aldehyde dehydrogenase (NAD(+))</fullName>
        <ecNumber evidence="5">1.2.1.3</ecNumber>
    </recommendedName>
</protein>
<proteinExistence type="inferred from homology"/>
<dbReference type="InterPro" id="IPR044638">
    <property type="entry name" value="ALDH7A1-like"/>
</dbReference>
<dbReference type="PROSITE" id="PS00687">
    <property type="entry name" value="ALDEHYDE_DEHYDR_GLU"/>
    <property type="match status" value="1"/>
</dbReference>
<dbReference type="EMBL" id="SDMP01000013">
    <property type="protein sequence ID" value="RYR20254.1"/>
    <property type="molecule type" value="Genomic_DNA"/>
</dbReference>
<keyword evidence="8" id="KW-0812">Transmembrane</keyword>
<dbReference type="InterPro" id="IPR016163">
    <property type="entry name" value="Ald_DH_C"/>
</dbReference>
<dbReference type="InterPro" id="IPR015590">
    <property type="entry name" value="Aldehyde_DH_dom"/>
</dbReference>
<dbReference type="InterPro" id="IPR016161">
    <property type="entry name" value="Ald_DH/histidinol_DH"/>
</dbReference>
<comment type="subunit">
    <text evidence="2">Homotetramer.</text>
</comment>
<sequence>MGSEDKGLGFFKEIGLASNNIGSYINGQWKANGSSTTSLNPSNNQAIAQVTEPTLQDYEEGLNACNEAAKIWMTVPAPKRGEIVRQIGEALRAKLEPLGKLVSLEMGKILPEGIGEVQEIIDMCDYAVGLSRQLNGQIIPSERPDHMMLETWNPLGIVGVITAFNFPCAVLGWNACIALVCGNCVVWLELIFVFLFVPPVYLTLITLALNSKKLILIPDELAFDVGLMVQKIVNERFGKCLLELSGNNAIIVMDDADIKLAVRSILFAAVGTAGQRCTTCRRLFVHESIYKDVLDQLVEVYKQVKIGDPLEKGTLVGPLHTRSSVENFKNGISAIKSQACIMLHSSC</sequence>
<evidence type="ECO:0000256" key="6">
    <source>
        <dbReference type="PROSITE-ProRule" id="PRU10007"/>
    </source>
</evidence>
<dbReference type="Pfam" id="PF00171">
    <property type="entry name" value="Aldedh"/>
    <property type="match status" value="2"/>
</dbReference>
<evidence type="ECO:0000256" key="2">
    <source>
        <dbReference type="ARBA" id="ARBA00011881"/>
    </source>
</evidence>
<keyword evidence="3 7" id="KW-0560">Oxidoreductase</keyword>
<evidence type="ECO:0000313" key="11">
    <source>
        <dbReference type="Proteomes" id="UP000289738"/>
    </source>
</evidence>
<evidence type="ECO:0000259" key="9">
    <source>
        <dbReference type="Pfam" id="PF00171"/>
    </source>
</evidence>
<keyword evidence="8" id="KW-1133">Transmembrane helix</keyword>
<comment type="similarity">
    <text evidence="1 7">Belongs to the aldehyde dehydrogenase family.</text>
</comment>
<dbReference type="EC" id="1.2.1.3" evidence="5"/>
<evidence type="ECO:0000313" key="10">
    <source>
        <dbReference type="EMBL" id="RYR20254.1"/>
    </source>
</evidence>
<dbReference type="SUPFAM" id="SSF53720">
    <property type="entry name" value="ALDH-like"/>
    <property type="match status" value="1"/>
</dbReference>
<accession>A0A445A1D5</accession>
<evidence type="ECO:0000256" key="3">
    <source>
        <dbReference type="ARBA" id="ARBA00023002"/>
    </source>
</evidence>
<dbReference type="GO" id="GO:0004029">
    <property type="term" value="F:aldehyde dehydrogenase (NAD+) activity"/>
    <property type="evidence" value="ECO:0007669"/>
    <property type="project" value="UniProtKB-EC"/>
</dbReference>
<dbReference type="Gene3D" id="3.40.605.10">
    <property type="entry name" value="Aldehyde Dehydrogenase, Chain A, domain 1"/>
    <property type="match status" value="2"/>
</dbReference>
<evidence type="ECO:0000256" key="4">
    <source>
        <dbReference type="ARBA" id="ARBA00023027"/>
    </source>
</evidence>
<dbReference type="InterPro" id="IPR029510">
    <property type="entry name" value="Ald_DH_CS_GLU"/>
</dbReference>